<gene>
    <name evidence="2 3" type="primary">LOC108830333</name>
</gene>
<dbReference type="AlphaFoldDB" id="A0A9W3BRM6"/>
<dbReference type="RefSeq" id="XP_056841979.1">
    <property type="nucleotide sequence ID" value="XM_056985999.1"/>
</dbReference>
<organism evidence="1 2">
    <name type="scientific">Raphanus sativus</name>
    <name type="common">Radish</name>
    <name type="synonym">Raphanus raphanistrum var. sativus</name>
    <dbReference type="NCBI Taxonomy" id="3726"/>
    <lineage>
        <taxon>Eukaryota</taxon>
        <taxon>Viridiplantae</taxon>
        <taxon>Streptophyta</taxon>
        <taxon>Embryophyta</taxon>
        <taxon>Tracheophyta</taxon>
        <taxon>Spermatophyta</taxon>
        <taxon>Magnoliopsida</taxon>
        <taxon>eudicotyledons</taxon>
        <taxon>Gunneridae</taxon>
        <taxon>Pentapetalae</taxon>
        <taxon>rosids</taxon>
        <taxon>malvids</taxon>
        <taxon>Brassicales</taxon>
        <taxon>Brassicaceae</taxon>
        <taxon>Brassiceae</taxon>
        <taxon>Raphanus</taxon>
    </lineage>
</organism>
<dbReference type="GeneID" id="108830333"/>
<proteinExistence type="predicted"/>
<evidence type="ECO:0000313" key="2">
    <source>
        <dbReference type="RefSeq" id="XP_056841979.1"/>
    </source>
</evidence>
<evidence type="ECO:0000313" key="1">
    <source>
        <dbReference type="Proteomes" id="UP000504610"/>
    </source>
</evidence>
<keyword evidence="1" id="KW-1185">Reference proteome</keyword>
<protein>
    <submittedName>
        <fullName evidence="2 3">Uncharacterized protein LOC108830333 isoform X1</fullName>
    </submittedName>
</protein>
<reference evidence="1" key="1">
    <citation type="journal article" date="2019" name="Database">
        <title>The radish genome database (RadishGD): an integrated information resource for radish genomics.</title>
        <authorList>
            <person name="Yu H.J."/>
            <person name="Baek S."/>
            <person name="Lee Y.J."/>
            <person name="Cho A."/>
            <person name="Mun J.H."/>
        </authorList>
    </citation>
    <scope>NUCLEOTIDE SEQUENCE [LARGE SCALE GENOMIC DNA]</scope>
    <source>
        <strain evidence="1">cv. WK10039</strain>
    </source>
</reference>
<reference evidence="2 3" key="2">
    <citation type="submission" date="2025-04" db="UniProtKB">
        <authorList>
            <consortium name="RefSeq"/>
        </authorList>
    </citation>
    <scope>IDENTIFICATION</scope>
    <source>
        <tissue evidence="2 3">Leaf</tissue>
    </source>
</reference>
<evidence type="ECO:0000313" key="3">
    <source>
        <dbReference type="RefSeq" id="XP_056841980.1"/>
    </source>
</evidence>
<dbReference type="KEGG" id="rsz:108830333"/>
<dbReference type="Proteomes" id="UP000504610">
    <property type="component" value="Chromosome 5"/>
</dbReference>
<name>A0A9W3BRM6_RAPSA</name>
<sequence>MVEETHRKGFDNESFTFNAREKDRRAAAGDSGKLRHEDMVLQKQRYVKFHCISDSSFGWIERKLEYNINFFFFSLFYNCKRYDYKTEEEENEYVEDKVSQEDVETFCNNTSTPLRLQPERMMKLESRAITQCLLEDEDIIE</sequence>
<accession>A0A9W3BRM6</accession>
<dbReference type="RefSeq" id="XP_056841980.1">
    <property type="nucleotide sequence ID" value="XM_056986000.1"/>
</dbReference>